<proteinExistence type="predicted"/>
<name>A0A1L9U031_9EURO</name>
<gene>
    <name evidence="2" type="ORF">ASPSYDRAFT_39800</name>
</gene>
<keyword evidence="1" id="KW-0812">Transmembrane</keyword>
<reference evidence="3" key="1">
    <citation type="journal article" date="2017" name="Genome Biol.">
        <title>Comparative genomics reveals high biological diversity and specific adaptations in the industrially and medically important fungal genus Aspergillus.</title>
        <authorList>
            <person name="de Vries R.P."/>
            <person name="Riley R."/>
            <person name="Wiebenga A."/>
            <person name="Aguilar-Osorio G."/>
            <person name="Amillis S."/>
            <person name="Uchima C.A."/>
            <person name="Anderluh G."/>
            <person name="Asadollahi M."/>
            <person name="Askin M."/>
            <person name="Barry K."/>
            <person name="Battaglia E."/>
            <person name="Bayram O."/>
            <person name="Benocci T."/>
            <person name="Braus-Stromeyer S.A."/>
            <person name="Caldana C."/>
            <person name="Canovas D."/>
            <person name="Cerqueira G.C."/>
            <person name="Chen F."/>
            <person name="Chen W."/>
            <person name="Choi C."/>
            <person name="Clum A."/>
            <person name="Dos Santos R.A."/>
            <person name="Damasio A.R."/>
            <person name="Diallinas G."/>
            <person name="Emri T."/>
            <person name="Fekete E."/>
            <person name="Flipphi M."/>
            <person name="Freyberg S."/>
            <person name="Gallo A."/>
            <person name="Gournas C."/>
            <person name="Habgood R."/>
            <person name="Hainaut M."/>
            <person name="Harispe M.L."/>
            <person name="Henrissat B."/>
            <person name="Hilden K.S."/>
            <person name="Hope R."/>
            <person name="Hossain A."/>
            <person name="Karabika E."/>
            <person name="Karaffa L."/>
            <person name="Karanyi Z."/>
            <person name="Krasevec N."/>
            <person name="Kuo A."/>
            <person name="Kusch H."/>
            <person name="LaButti K."/>
            <person name="Lagendijk E.L."/>
            <person name="Lapidus A."/>
            <person name="Levasseur A."/>
            <person name="Lindquist E."/>
            <person name="Lipzen A."/>
            <person name="Logrieco A.F."/>
            <person name="MacCabe A."/>
            <person name="Maekelae M.R."/>
            <person name="Malavazi I."/>
            <person name="Melin P."/>
            <person name="Meyer V."/>
            <person name="Mielnichuk N."/>
            <person name="Miskei M."/>
            <person name="Molnar A.P."/>
            <person name="Mule G."/>
            <person name="Ngan C.Y."/>
            <person name="Orejas M."/>
            <person name="Orosz E."/>
            <person name="Ouedraogo J.P."/>
            <person name="Overkamp K.M."/>
            <person name="Park H.-S."/>
            <person name="Perrone G."/>
            <person name="Piumi F."/>
            <person name="Punt P.J."/>
            <person name="Ram A.F."/>
            <person name="Ramon A."/>
            <person name="Rauscher S."/>
            <person name="Record E."/>
            <person name="Riano-Pachon D.M."/>
            <person name="Robert V."/>
            <person name="Roehrig J."/>
            <person name="Ruller R."/>
            <person name="Salamov A."/>
            <person name="Salih N.S."/>
            <person name="Samson R.A."/>
            <person name="Sandor E."/>
            <person name="Sanguinetti M."/>
            <person name="Schuetze T."/>
            <person name="Sepcic K."/>
            <person name="Shelest E."/>
            <person name="Sherlock G."/>
            <person name="Sophianopoulou V."/>
            <person name="Squina F.M."/>
            <person name="Sun H."/>
            <person name="Susca A."/>
            <person name="Todd R.B."/>
            <person name="Tsang A."/>
            <person name="Unkles S.E."/>
            <person name="van de Wiele N."/>
            <person name="van Rossen-Uffink D."/>
            <person name="Oliveira J.V."/>
            <person name="Vesth T.C."/>
            <person name="Visser J."/>
            <person name="Yu J.-H."/>
            <person name="Zhou M."/>
            <person name="Andersen M.R."/>
            <person name="Archer D.B."/>
            <person name="Baker S.E."/>
            <person name="Benoit I."/>
            <person name="Brakhage A.A."/>
            <person name="Braus G.H."/>
            <person name="Fischer R."/>
            <person name="Frisvad J.C."/>
            <person name="Goldman G.H."/>
            <person name="Houbraken J."/>
            <person name="Oakley B."/>
            <person name="Pocsi I."/>
            <person name="Scazzocchio C."/>
            <person name="Seiboth B."/>
            <person name="vanKuyk P.A."/>
            <person name="Wortman J."/>
            <person name="Dyer P.S."/>
            <person name="Grigoriev I.V."/>
        </authorList>
    </citation>
    <scope>NUCLEOTIDE SEQUENCE [LARGE SCALE GENOMIC DNA]</scope>
    <source>
        <strain evidence="3">CBS 593.65</strain>
    </source>
</reference>
<organism evidence="2 3">
    <name type="scientific">Aspergillus sydowii CBS 593.65</name>
    <dbReference type="NCBI Taxonomy" id="1036612"/>
    <lineage>
        <taxon>Eukaryota</taxon>
        <taxon>Fungi</taxon>
        <taxon>Dikarya</taxon>
        <taxon>Ascomycota</taxon>
        <taxon>Pezizomycotina</taxon>
        <taxon>Eurotiomycetes</taxon>
        <taxon>Eurotiomycetidae</taxon>
        <taxon>Eurotiales</taxon>
        <taxon>Aspergillaceae</taxon>
        <taxon>Aspergillus</taxon>
        <taxon>Aspergillus subgen. Nidulantes</taxon>
    </lineage>
</organism>
<keyword evidence="1" id="KW-0472">Membrane</keyword>
<accession>A0A1L9U031</accession>
<keyword evidence="1" id="KW-1133">Transmembrane helix</keyword>
<evidence type="ECO:0000313" key="3">
    <source>
        <dbReference type="Proteomes" id="UP000184356"/>
    </source>
</evidence>
<dbReference type="AlphaFoldDB" id="A0A1L9U031"/>
<dbReference type="RefSeq" id="XP_040708821.1">
    <property type="nucleotide sequence ID" value="XM_040845964.1"/>
</dbReference>
<sequence>MPRSPKGEQEVAFPKYVFFFLFPFSWVPPIINPKLKQDIGRQRTCHRRTAGLSAACFAFVRYACANLLHLLAIYCDIGHTFLEEIEGLARRSQKKSRIMSKNNCITHNQMEPLLPNYTAKAYFS</sequence>
<dbReference type="VEuPathDB" id="FungiDB:ASPSYDRAFT_39800"/>
<dbReference type="Proteomes" id="UP000184356">
    <property type="component" value="Unassembled WGS sequence"/>
</dbReference>
<evidence type="ECO:0000256" key="1">
    <source>
        <dbReference type="SAM" id="Phobius"/>
    </source>
</evidence>
<keyword evidence="3" id="KW-1185">Reference proteome</keyword>
<feature type="transmembrane region" description="Helical" evidence="1">
    <location>
        <begin position="52"/>
        <end position="74"/>
    </location>
</feature>
<dbReference type="EMBL" id="KV878582">
    <property type="protein sequence ID" value="OJJ65015.1"/>
    <property type="molecule type" value="Genomic_DNA"/>
</dbReference>
<dbReference type="GeneID" id="63762037"/>
<evidence type="ECO:0000313" key="2">
    <source>
        <dbReference type="EMBL" id="OJJ65015.1"/>
    </source>
</evidence>
<protein>
    <submittedName>
        <fullName evidence="2">Uncharacterized protein</fullName>
    </submittedName>
</protein>